<dbReference type="OrthoDB" id="44736at2759"/>
<dbReference type="AlphaFoldDB" id="A0A1Y1WVY2"/>
<accession>A0A1Y1WVY2</accession>
<reference evidence="1 2" key="2">
    <citation type="submission" date="2016-08" db="EMBL/GenBank/DDBJ databases">
        <title>Pervasive Adenine N6-methylation of Active Genes in Fungi.</title>
        <authorList>
            <consortium name="DOE Joint Genome Institute"/>
            <person name="Mondo S.J."/>
            <person name="Dannebaum R.O."/>
            <person name="Kuo R.C."/>
            <person name="Labutti K."/>
            <person name="Haridas S."/>
            <person name="Kuo A."/>
            <person name="Salamov A."/>
            <person name="Ahrendt S.R."/>
            <person name="Lipzen A."/>
            <person name="Sullivan W."/>
            <person name="Andreopoulos W.B."/>
            <person name="Clum A."/>
            <person name="Lindquist E."/>
            <person name="Daum C."/>
            <person name="Ramamoorthy G.K."/>
            <person name="Gryganskyi A."/>
            <person name="Culley D."/>
            <person name="Magnuson J.K."/>
            <person name="James T.Y."/>
            <person name="O'Malley M.A."/>
            <person name="Stajich J.E."/>
            <person name="Spatafora J.W."/>
            <person name="Visel A."/>
            <person name="Grigoriev I.V."/>
        </authorList>
    </citation>
    <scope>NUCLEOTIDE SEQUENCE [LARGE SCALE GENOMIC DNA]</scope>
    <source>
        <strain evidence="1 2">S4</strain>
    </source>
</reference>
<name>A0A1Y1WVY2_9FUNG</name>
<organism evidence="1 2">
    <name type="scientific">Anaeromyces robustus</name>
    <dbReference type="NCBI Taxonomy" id="1754192"/>
    <lineage>
        <taxon>Eukaryota</taxon>
        <taxon>Fungi</taxon>
        <taxon>Fungi incertae sedis</taxon>
        <taxon>Chytridiomycota</taxon>
        <taxon>Chytridiomycota incertae sedis</taxon>
        <taxon>Neocallimastigomycetes</taxon>
        <taxon>Neocallimastigales</taxon>
        <taxon>Neocallimastigaceae</taxon>
        <taxon>Anaeromyces</taxon>
    </lineage>
</organism>
<dbReference type="Proteomes" id="UP000193944">
    <property type="component" value="Unassembled WGS sequence"/>
</dbReference>
<sequence>MSILDYCDPSLGNKYISSNYYKRFDEEIKLPMLLEIIILLGVTFSIIKYDVATTFVCIYEDKDALYQTKPELWEKDKDTFPKFVK</sequence>
<proteinExistence type="predicted"/>
<evidence type="ECO:0000313" key="1">
    <source>
        <dbReference type="EMBL" id="ORX77690.1"/>
    </source>
</evidence>
<keyword evidence="2" id="KW-1185">Reference proteome</keyword>
<comment type="caution">
    <text evidence="1">The sequence shown here is derived from an EMBL/GenBank/DDBJ whole genome shotgun (WGS) entry which is preliminary data.</text>
</comment>
<evidence type="ECO:0000313" key="2">
    <source>
        <dbReference type="Proteomes" id="UP000193944"/>
    </source>
</evidence>
<gene>
    <name evidence="1" type="ORF">BCR32DRAFT_282955</name>
</gene>
<protein>
    <submittedName>
        <fullName evidence="1">Uncharacterized protein</fullName>
    </submittedName>
</protein>
<dbReference type="EMBL" id="MCFG01000238">
    <property type="protein sequence ID" value="ORX77690.1"/>
    <property type="molecule type" value="Genomic_DNA"/>
</dbReference>
<reference evidence="1 2" key="1">
    <citation type="submission" date="2016-08" db="EMBL/GenBank/DDBJ databases">
        <title>A Parts List for Fungal Cellulosomes Revealed by Comparative Genomics.</title>
        <authorList>
            <consortium name="DOE Joint Genome Institute"/>
            <person name="Haitjema C.H."/>
            <person name="Gilmore S.P."/>
            <person name="Henske J.K."/>
            <person name="Solomon K.V."/>
            <person name="De Groot R."/>
            <person name="Kuo A."/>
            <person name="Mondo S.J."/>
            <person name="Salamov A.A."/>
            <person name="Labutti K."/>
            <person name="Zhao Z."/>
            <person name="Chiniquy J."/>
            <person name="Barry K."/>
            <person name="Brewer H.M."/>
            <person name="Purvine S.O."/>
            <person name="Wright A.T."/>
            <person name="Boxma B."/>
            <person name="Van Alen T."/>
            <person name="Hackstein J.H."/>
            <person name="Baker S.E."/>
            <person name="Grigoriev I.V."/>
            <person name="O'Malley M.A."/>
        </authorList>
    </citation>
    <scope>NUCLEOTIDE SEQUENCE [LARGE SCALE GENOMIC DNA]</scope>
    <source>
        <strain evidence="1 2">S4</strain>
    </source>
</reference>